<protein>
    <submittedName>
        <fullName evidence="1">Uncharacterized protein</fullName>
    </submittedName>
</protein>
<sequence length="97" mass="11254">MRTALEWIDIQGLAELFRLPYRSMTDFEMDHMGKIGDGIVALISRQQLLIMLGAEYLASAKLCQTFRVTSELSPQYHQYHYCGINQKKTCIFMPTYI</sequence>
<dbReference type="Proteomes" id="UP000177798">
    <property type="component" value="Chromosome 3"/>
</dbReference>
<gene>
    <name evidence="1" type="ORF">sscle_03g030860</name>
</gene>
<dbReference type="EMBL" id="CP017816">
    <property type="protein sequence ID" value="APA08316.1"/>
    <property type="molecule type" value="Genomic_DNA"/>
</dbReference>
<accession>A0A1D9Q079</accession>
<evidence type="ECO:0000313" key="2">
    <source>
        <dbReference type="Proteomes" id="UP000177798"/>
    </source>
</evidence>
<name>A0A1D9Q079_SCLS1</name>
<organism evidence="1 2">
    <name type="scientific">Sclerotinia sclerotiorum (strain ATCC 18683 / 1980 / Ss-1)</name>
    <name type="common">White mold</name>
    <name type="synonym">Whetzelinia sclerotiorum</name>
    <dbReference type="NCBI Taxonomy" id="665079"/>
    <lineage>
        <taxon>Eukaryota</taxon>
        <taxon>Fungi</taxon>
        <taxon>Dikarya</taxon>
        <taxon>Ascomycota</taxon>
        <taxon>Pezizomycotina</taxon>
        <taxon>Leotiomycetes</taxon>
        <taxon>Helotiales</taxon>
        <taxon>Sclerotiniaceae</taxon>
        <taxon>Sclerotinia</taxon>
    </lineage>
</organism>
<dbReference type="VEuPathDB" id="FungiDB:sscle_03g030860"/>
<dbReference type="AlphaFoldDB" id="A0A1D9Q079"/>
<evidence type="ECO:0000313" key="1">
    <source>
        <dbReference type="EMBL" id="APA08316.1"/>
    </source>
</evidence>
<proteinExistence type="predicted"/>
<reference evidence="2" key="1">
    <citation type="journal article" date="2017" name="Genome Biol. Evol.">
        <title>The complete genome sequence of the phytopathogenic fungus Sclerotinia sclerotiorum reveals insights into the genome architecture of broad host range pathogens.</title>
        <authorList>
            <person name="Derbyshire M."/>
            <person name="Denton-Giles M."/>
            <person name="Hegedus D."/>
            <person name="Seifbarghy S."/>
            <person name="Rollins J."/>
            <person name="van Kan J."/>
            <person name="Seidl M.F."/>
            <person name="Faino L."/>
            <person name="Mbengue M."/>
            <person name="Navaud O."/>
            <person name="Raffaele S."/>
            <person name="Hammond-Kosack K."/>
            <person name="Heard S."/>
            <person name="Oliver R."/>
        </authorList>
    </citation>
    <scope>NUCLEOTIDE SEQUENCE [LARGE SCALE GENOMIC DNA]</scope>
    <source>
        <strain evidence="2">ATCC 18683 / 1980 / Ss-1</strain>
    </source>
</reference>